<evidence type="ECO:0000313" key="2">
    <source>
        <dbReference type="Proteomes" id="UP001341840"/>
    </source>
</evidence>
<dbReference type="EMBL" id="JASCZI010271915">
    <property type="protein sequence ID" value="MED6217504.1"/>
    <property type="molecule type" value="Genomic_DNA"/>
</dbReference>
<accession>A0ABU6Z4P8</accession>
<proteinExistence type="predicted"/>
<dbReference type="Proteomes" id="UP001341840">
    <property type="component" value="Unassembled WGS sequence"/>
</dbReference>
<organism evidence="1 2">
    <name type="scientific">Stylosanthes scabra</name>
    <dbReference type="NCBI Taxonomy" id="79078"/>
    <lineage>
        <taxon>Eukaryota</taxon>
        <taxon>Viridiplantae</taxon>
        <taxon>Streptophyta</taxon>
        <taxon>Embryophyta</taxon>
        <taxon>Tracheophyta</taxon>
        <taxon>Spermatophyta</taxon>
        <taxon>Magnoliopsida</taxon>
        <taxon>eudicotyledons</taxon>
        <taxon>Gunneridae</taxon>
        <taxon>Pentapetalae</taxon>
        <taxon>rosids</taxon>
        <taxon>fabids</taxon>
        <taxon>Fabales</taxon>
        <taxon>Fabaceae</taxon>
        <taxon>Papilionoideae</taxon>
        <taxon>50 kb inversion clade</taxon>
        <taxon>dalbergioids sensu lato</taxon>
        <taxon>Dalbergieae</taxon>
        <taxon>Pterocarpus clade</taxon>
        <taxon>Stylosanthes</taxon>
    </lineage>
</organism>
<evidence type="ECO:0008006" key="3">
    <source>
        <dbReference type="Google" id="ProtNLM"/>
    </source>
</evidence>
<dbReference type="PANTHER" id="PTHR31672">
    <property type="entry name" value="BNACNNG10540D PROTEIN"/>
    <property type="match status" value="1"/>
</dbReference>
<gene>
    <name evidence="1" type="ORF">PIB30_018314</name>
</gene>
<keyword evidence="2" id="KW-1185">Reference proteome</keyword>
<dbReference type="CDD" id="cd09917">
    <property type="entry name" value="F-box_SF"/>
    <property type="match status" value="1"/>
</dbReference>
<dbReference type="SUPFAM" id="SSF81383">
    <property type="entry name" value="F-box domain"/>
    <property type="match status" value="1"/>
</dbReference>
<dbReference type="PANTHER" id="PTHR31672:SF13">
    <property type="entry name" value="F-BOX PROTEIN CPR30-LIKE"/>
    <property type="match status" value="1"/>
</dbReference>
<name>A0ABU6Z4P8_9FABA</name>
<reference evidence="1 2" key="1">
    <citation type="journal article" date="2023" name="Plants (Basel)">
        <title>Bridging the Gap: Combining Genomics and Transcriptomics Approaches to Understand Stylosanthes scabra, an Orphan Legume from the Brazilian Caatinga.</title>
        <authorList>
            <person name="Ferreira-Neto J.R.C."/>
            <person name="da Silva M.D."/>
            <person name="Binneck E."/>
            <person name="de Melo N.F."/>
            <person name="da Silva R.H."/>
            <person name="de Melo A.L.T.M."/>
            <person name="Pandolfi V."/>
            <person name="Bustamante F.O."/>
            <person name="Brasileiro-Vidal A.C."/>
            <person name="Benko-Iseppon A.M."/>
        </authorList>
    </citation>
    <scope>NUCLEOTIDE SEQUENCE [LARGE SCALE GENOMIC DNA]</scope>
    <source>
        <tissue evidence="1">Leaves</tissue>
    </source>
</reference>
<dbReference type="InterPro" id="IPR036047">
    <property type="entry name" value="F-box-like_dom_sf"/>
</dbReference>
<protein>
    <recommendedName>
        <fullName evidence="3">F-box domain-containing protein</fullName>
    </recommendedName>
</protein>
<evidence type="ECO:0000313" key="1">
    <source>
        <dbReference type="EMBL" id="MED6217504.1"/>
    </source>
</evidence>
<dbReference type="InterPro" id="IPR050796">
    <property type="entry name" value="SCF_F-box_component"/>
</dbReference>
<comment type="caution">
    <text evidence="1">The sequence shown here is derived from an EMBL/GenBank/DDBJ whole genome shotgun (WGS) entry which is preliminary data.</text>
</comment>
<sequence>MLPTDLVLEILLRSYAPTIGRCGCVSHEWNQLLRGEAFLSEHHKLCSSLQPSFLFHAWYSQWHGNPNAFFRICAKIGQRLYFPLLPHLPDCVDVNIIGNQNGNMGKLDNEFLMFQLYSSEDQKWSRTTGCARDFYRLGLESLTLNGEVYWIKYSATGNNLPESIICYSVVSKIWNVLNLTPNYHSVCHSLIEYQGRIALLYLPGDTNDHTLSIVSLREKIDSTLSWRVEVKIPGLEPHDMPKFLDHQDIISLAEVGDQGILGMEGIILSRFQQSRQYKRSHLAYFAWSQEMEVKYVNHFALGMFPV</sequence>